<gene>
    <name evidence="1" type="ORF">ACFQAV_05225</name>
</gene>
<organism evidence="1 2">
    <name type="scientific">Companilactobacillus huachuanensis</name>
    <dbReference type="NCBI Taxonomy" id="2559914"/>
    <lineage>
        <taxon>Bacteria</taxon>
        <taxon>Bacillati</taxon>
        <taxon>Bacillota</taxon>
        <taxon>Bacilli</taxon>
        <taxon>Lactobacillales</taxon>
        <taxon>Lactobacillaceae</taxon>
        <taxon>Companilactobacillus</taxon>
    </lineage>
</organism>
<evidence type="ECO:0000313" key="2">
    <source>
        <dbReference type="Proteomes" id="UP001596288"/>
    </source>
</evidence>
<comment type="caution">
    <text evidence="1">The sequence shown here is derived from an EMBL/GenBank/DDBJ whole genome shotgun (WGS) entry which is preliminary data.</text>
</comment>
<dbReference type="EMBL" id="JBHSSF010000012">
    <property type="protein sequence ID" value="MFC6176229.1"/>
    <property type="molecule type" value="Genomic_DNA"/>
</dbReference>
<accession>A0ABW1RJH1</accession>
<evidence type="ECO:0000313" key="1">
    <source>
        <dbReference type="EMBL" id="MFC6176229.1"/>
    </source>
</evidence>
<evidence type="ECO:0008006" key="3">
    <source>
        <dbReference type="Google" id="ProtNLM"/>
    </source>
</evidence>
<dbReference type="RefSeq" id="WP_137611415.1">
    <property type="nucleotide sequence ID" value="NZ_BJDF01000009.1"/>
</dbReference>
<proteinExistence type="predicted"/>
<reference evidence="2" key="1">
    <citation type="journal article" date="2019" name="Int. J. Syst. Evol. Microbiol.">
        <title>The Global Catalogue of Microorganisms (GCM) 10K type strain sequencing project: providing services to taxonomists for standard genome sequencing and annotation.</title>
        <authorList>
            <consortium name="The Broad Institute Genomics Platform"/>
            <consortium name="The Broad Institute Genome Sequencing Center for Infectious Disease"/>
            <person name="Wu L."/>
            <person name="Ma J."/>
        </authorList>
    </citation>
    <scope>NUCLEOTIDE SEQUENCE [LARGE SCALE GENOMIC DNA]</scope>
    <source>
        <strain evidence="2">CCM 8927</strain>
    </source>
</reference>
<keyword evidence="2" id="KW-1185">Reference proteome</keyword>
<protein>
    <recommendedName>
        <fullName evidence="3">Site-specific DNA-methyltransferase (adenine-specific)</fullName>
    </recommendedName>
</protein>
<name>A0ABW1RJH1_9LACO</name>
<sequence length="91" mass="10455">MEVPKNIRSILSTEDAQSLIFSFVYLRLTSKIDRNWILNGNSFQAELETVDVPEYKNEFALLFKGAIAADQKLTTTQRNELFSEMIDIPIL</sequence>
<dbReference type="Proteomes" id="UP001596288">
    <property type="component" value="Unassembled WGS sequence"/>
</dbReference>